<comment type="caution">
    <text evidence="1">The sequence shown here is derived from an EMBL/GenBank/DDBJ whole genome shotgun (WGS) entry which is preliminary data.</text>
</comment>
<proteinExistence type="predicted"/>
<dbReference type="Proteomes" id="UP000285301">
    <property type="component" value="Unassembled WGS sequence"/>
</dbReference>
<reference evidence="1 2" key="1">
    <citation type="journal article" date="2018" name="Gigascience">
        <title>Genomes of trombidid mites reveal novel predicted allergens and laterally-transferred genes associated with secondary metabolism.</title>
        <authorList>
            <person name="Dong X."/>
            <person name="Chaisiri K."/>
            <person name="Xia D."/>
            <person name="Armstrong S.D."/>
            <person name="Fang Y."/>
            <person name="Donnelly M.J."/>
            <person name="Kadowaki T."/>
            <person name="McGarry J.W."/>
            <person name="Darby A.C."/>
            <person name="Makepeace B.L."/>
        </authorList>
    </citation>
    <scope>NUCLEOTIDE SEQUENCE [LARGE SCALE GENOMIC DNA]</scope>
    <source>
        <strain evidence="1">UoL-WK</strain>
    </source>
</reference>
<protein>
    <submittedName>
        <fullName evidence="1">Uncharacterized protein</fullName>
    </submittedName>
</protein>
<gene>
    <name evidence="1" type="ORF">B4U79_02593</name>
</gene>
<evidence type="ECO:0000313" key="1">
    <source>
        <dbReference type="EMBL" id="RWR99434.1"/>
    </source>
</evidence>
<sequence>MLIAYSRRKSD</sequence>
<evidence type="ECO:0000313" key="2">
    <source>
        <dbReference type="Proteomes" id="UP000285301"/>
    </source>
</evidence>
<name>A0A3S3PX81_9ACAR</name>
<accession>A0A3S3PX81</accession>
<dbReference type="EMBL" id="NCKU01015178">
    <property type="protein sequence ID" value="RWR99434.1"/>
    <property type="molecule type" value="Genomic_DNA"/>
</dbReference>
<keyword evidence="2" id="KW-1185">Reference proteome</keyword>
<organism evidence="1 2">
    <name type="scientific">Dinothrombium tinctorium</name>
    <dbReference type="NCBI Taxonomy" id="1965070"/>
    <lineage>
        <taxon>Eukaryota</taxon>
        <taxon>Metazoa</taxon>
        <taxon>Ecdysozoa</taxon>
        <taxon>Arthropoda</taxon>
        <taxon>Chelicerata</taxon>
        <taxon>Arachnida</taxon>
        <taxon>Acari</taxon>
        <taxon>Acariformes</taxon>
        <taxon>Trombidiformes</taxon>
        <taxon>Prostigmata</taxon>
        <taxon>Anystina</taxon>
        <taxon>Parasitengona</taxon>
        <taxon>Trombidioidea</taxon>
        <taxon>Trombidiidae</taxon>
        <taxon>Dinothrombium</taxon>
    </lineage>
</organism>